<dbReference type="EMBL" id="JASJEU010000012">
    <property type="protein sequence ID" value="MDJ1650387.1"/>
    <property type="molecule type" value="Genomic_DNA"/>
</dbReference>
<keyword evidence="2" id="KW-0963">Cytoplasm</keyword>
<dbReference type="InterPro" id="IPR036567">
    <property type="entry name" value="RHF-like"/>
</dbReference>
<proteinExistence type="inferred from homology"/>
<reference evidence="4 5" key="1">
    <citation type="submission" date="2023-05" db="EMBL/GenBank/DDBJ databases">
        <title>Gordonibacter KGMB12511T sp. nov., isolated from faeces of healthy Korean.</title>
        <authorList>
            <person name="Kim H.S."/>
            <person name="Kim J.-S."/>
            <person name="Suh M.K."/>
            <person name="Eom M.K."/>
            <person name="Do H.E."/>
            <person name="Lee J.-S."/>
        </authorList>
    </citation>
    <scope>NUCLEOTIDE SEQUENCE [LARGE SCALE GENOMIC DNA]</scope>
    <source>
        <strain evidence="4 5">KGMB12511</strain>
    </source>
</reference>
<keyword evidence="1 2" id="KW-0810">Translation regulation</keyword>
<dbReference type="NCBIfam" id="TIGR00741">
    <property type="entry name" value="yfiA"/>
    <property type="match status" value="1"/>
</dbReference>
<evidence type="ECO:0000256" key="1">
    <source>
        <dbReference type="ARBA" id="ARBA00022845"/>
    </source>
</evidence>
<dbReference type="Proteomes" id="UP001232750">
    <property type="component" value="Unassembled WGS sequence"/>
</dbReference>
<evidence type="ECO:0000313" key="4">
    <source>
        <dbReference type="EMBL" id="MDJ1650387.1"/>
    </source>
</evidence>
<dbReference type="InterPro" id="IPR032528">
    <property type="entry name" value="Ribosom_S30AE_C"/>
</dbReference>
<dbReference type="SUPFAM" id="SSF69754">
    <property type="entry name" value="Ribosome binding protein Y (YfiA homologue)"/>
    <property type="match status" value="1"/>
</dbReference>
<dbReference type="InterPro" id="IPR003489">
    <property type="entry name" value="RHF/RaiA"/>
</dbReference>
<dbReference type="PANTHER" id="PTHR33231">
    <property type="entry name" value="30S RIBOSOMAL PROTEIN"/>
    <property type="match status" value="1"/>
</dbReference>
<name>A0ABT7DMA4_9ACTN</name>
<dbReference type="Pfam" id="PF02482">
    <property type="entry name" value="Ribosomal_S30AE"/>
    <property type="match status" value="1"/>
</dbReference>
<comment type="caution">
    <text evidence="4">The sequence shown here is derived from an EMBL/GenBank/DDBJ whole genome shotgun (WGS) entry which is preliminary data.</text>
</comment>
<dbReference type="CDD" id="cd00552">
    <property type="entry name" value="RaiA"/>
    <property type="match status" value="1"/>
</dbReference>
<comment type="similarity">
    <text evidence="2">Belongs to the HPF/YfiA ribosome-associated protein family. Long HPF subfamily.</text>
</comment>
<organism evidence="4 5">
    <name type="scientific">Gordonibacter faecis</name>
    <dbReference type="NCBI Taxonomy" id="3047475"/>
    <lineage>
        <taxon>Bacteria</taxon>
        <taxon>Bacillati</taxon>
        <taxon>Actinomycetota</taxon>
        <taxon>Coriobacteriia</taxon>
        <taxon>Eggerthellales</taxon>
        <taxon>Eggerthellaceae</taxon>
        <taxon>Gordonibacter</taxon>
    </lineage>
</organism>
<comment type="subcellular location">
    <subcellularLocation>
        <location evidence="2">Cytoplasm</location>
    </subcellularLocation>
</comment>
<gene>
    <name evidence="4" type="primary">raiA</name>
    <name evidence="2" type="synonym">hpf</name>
    <name evidence="4" type="ORF">QNJ86_06210</name>
</gene>
<dbReference type="Gene3D" id="3.30.505.50">
    <property type="entry name" value="Sigma 54 modulation/S30EA ribosomal protein, C-terminal domain"/>
    <property type="match status" value="1"/>
</dbReference>
<evidence type="ECO:0000259" key="3">
    <source>
        <dbReference type="Pfam" id="PF16321"/>
    </source>
</evidence>
<dbReference type="InterPro" id="IPR050574">
    <property type="entry name" value="HPF/YfiA_ribosome-assoc"/>
</dbReference>
<dbReference type="InterPro" id="IPR038416">
    <property type="entry name" value="Ribosom_S30AE_C_sf"/>
</dbReference>
<comment type="function">
    <text evidence="2">Required for dimerization of active 70S ribosomes into 100S ribosomes in stationary phase; 100S ribosomes are translationally inactive and sometimes present during exponential growth.</text>
</comment>
<feature type="domain" description="Sigma 54 modulation/S30EA ribosomal protein C-terminal" evidence="3">
    <location>
        <begin position="132"/>
        <end position="186"/>
    </location>
</feature>
<protein>
    <recommendedName>
        <fullName evidence="2">Ribosome hibernation promoting factor</fullName>
        <shortName evidence="2">HPF</shortName>
    </recommendedName>
</protein>
<dbReference type="Gene3D" id="3.30.160.100">
    <property type="entry name" value="Ribosome hibernation promotion factor-like"/>
    <property type="match status" value="1"/>
</dbReference>
<sequence>MSITVAGRKMPVTDALRQYAEEKIGNSMKVMDIDPLVAEIVLYVEKNPSNPRPACCEVTLRTKGHIIRVEEYEEDMYAAIDVAAAKVVRQLRKYKTRVIDRKLRAEGETIRVEPGPVSELDVDGLMNELTADEEVVRVKEIEFEPLTEEEALVKIDLLGHDFFAYTDRDSGMVNVLYRRSDGGYGLLKQKED</sequence>
<dbReference type="RefSeq" id="WP_283831737.1">
    <property type="nucleotide sequence ID" value="NZ_JASJEU010000012.1"/>
</dbReference>
<evidence type="ECO:0000256" key="2">
    <source>
        <dbReference type="HAMAP-Rule" id="MF_00839"/>
    </source>
</evidence>
<evidence type="ECO:0000313" key="5">
    <source>
        <dbReference type="Proteomes" id="UP001232750"/>
    </source>
</evidence>
<comment type="subunit">
    <text evidence="2">Interacts with 100S ribosomes.</text>
</comment>
<keyword evidence="5" id="KW-1185">Reference proteome</keyword>
<dbReference type="HAMAP" id="MF_00839">
    <property type="entry name" value="HPF"/>
    <property type="match status" value="1"/>
</dbReference>
<accession>A0ABT7DMA4</accession>
<dbReference type="PANTHER" id="PTHR33231:SF1">
    <property type="entry name" value="30S RIBOSOMAL PROTEIN"/>
    <property type="match status" value="1"/>
</dbReference>
<dbReference type="Pfam" id="PF16321">
    <property type="entry name" value="Ribosom_S30AE_C"/>
    <property type="match status" value="1"/>
</dbReference>
<dbReference type="InterPro" id="IPR034694">
    <property type="entry name" value="HPF_long/plastid"/>
</dbReference>